<dbReference type="SUPFAM" id="SSF52317">
    <property type="entry name" value="Class I glutamine amidotransferase-like"/>
    <property type="match status" value="1"/>
</dbReference>
<dbReference type="CDD" id="cd03137">
    <property type="entry name" value="GATase1_AraC_1"/>
    <property type="match status" value="1"/>
</dbReference>
<name>A0ABN2CI34_9ACTN</name>
<dbReference type="SUPFAM" id="SSF46689">
    <property type="entry name" value="Homeodomain-like"/>
    <property type="match status" value="1"/>
</dbReference>
<dbReference type="InterPro" id="IPR009057">
    <property type="entry name" value="Homeodomain-like_sf"/>
</dbReference>
<feature type="domain" description="HTH araC/xylS-type" evidence="4">
    <location>
        <begin position="224"/>
        <end position="310"/>
    </location>
</feature>
<reference evidence="5 6" key="1">
    <citation type="journal article" date="2019" name="Int. J. Syst. Evol. Microbiol.">
        <title>The Global Catalogue of Microorganisms (GCM) 10K type strain sequencing project: providing services to taxonomists for standard genome sequencing and annotation.</title>
        <authorList>
            <consortium name="The Broad Institute Genomics Platform"/>
            <consortium name="The Broad Institute Genome Sequencing Center for Infectious Disease"/>
            <person name="Wu L."/>
            <person name="Ma J."/>
        </authorList>
    </citation>
    <scope>NUCLEOTIDE SEQUENCE [LARGE SCALE GENOMIC DNA]</scope>
    <source>
        <strain evidence="5 6">JCM 15572</strain>
    </source>
</reference>
<evidence type="ECO:0000313" key="5">
    <source>
        <dbReference type="EMBL" id="GAA1558998.1"/>
    </source>
</evidence>
<dbReference type="InterPro" id="IPR018060">
    <property type="entry name" value="HTH_AraC"/>
</dbReference>
<evidence type="ECO:0000313" key="6">
    <source>
        <dbReference type="Proteomes" id="UP001501705"/>
    </source>
</evidence>
<dbReference type="PANTHER" id="PTHR43130:SF3">
    <property type="entry name" value="HTH-TYPE TRANSCRIPTIONAL REGULATOR RV1931C"/>
    <property type="match status" value="1"/>
</dbReference>
<protein>
    <submittedName>
        <fullName evidence="5">AraC family transcriptional regulator</fullName>
    </submittedName>
</protein>
<dbReference type="InterPro" id="IPR052158">
    <property type="entry name" value="INH-QAR"/>
</dbReference>
<dbReference type="Pfam" id="PF12833">
    <property type="entry name" value="HTH_18"/>
    <property type="match status" value="1"/>
</dbReference>
<keyword evidence="2" id="KW-0804">Transcription</keyword>
<accession>A0ABN2CI34</accession>
<keyword evidence="1" id="KW-0805">Transcription regulation</keyword>
<dbReference type="Gene3D" id="1.10.10.60">
    <property type="entry name" value="Homeodomain-like"/>
    <property type="match status" value="1"/>
</dbReference>
<comment type="caution">
    <text evidence="5">The sequence shown here is derived from an EMBL/GenBank/DDBJ whole genome shotgun (WGS) entry which is preliminary data.</text>
</comment>
<feature type="compositionally biased region" description="Low complexity" evidence="3">
    <location>
        <begin position="328"/>
        <end position="339"/>
    </location>
</feature>
<evidence type="ECO:0000259" key="4">
    <source>
        <dbReference type="PROSITE" id="PS01124"/>
    </source>
</evidence>
<proteinExistence type="predicted"/>
<dbReference type="PROSITE" id="PS01124">
    <property type="entry name" value="HTH_ARAC_FAMILY_2"/>
    <property type="match status" value="1"/>
</dbReference>
<feature type="compositionally biased region" description="Basic residues" evidence="3">
    <location>
        <begin position="361"/>
        <end position="374"/>
    </location>
</feature>
<dbReference type="InterPro" id="IPR002818">
    <property type="entry name" value="DJ-1/PfpI"/>
</dbReference>
<sequence length="401" mass="43269">MHRVAVLIFDGIHSLDLAMPLQVFSVAHAPAKVPGAVFGERLYDLRVCGDGNDLVVHGVGAIELYRCTPPYLLADAADADTIVVIGVSTDRDPPAEALDLLNDAHGRGVRIASVSAGGARVMAASGLLNGRRIATHWSRADHLAETYPLVQVDTDALFIDHGDVITSAGGASGLDMCLHMVRQDFGSAVAADAARHLVVPPQRDGGQAPYIAHPDPGDDHGSLEPAMRWLRQRLGETVTLAEIAAYAGISPRTLNRRFREQTGVTPVQWLLRQRIFHAQELLETTDLPIEEVSRRSGFGTSIAHAPALRQTPQNLTNHLPPHLPRPPIRVALRTPTTPRAEPPANPSHSNRPAREPSHTNRAARRPSHSSRAARRTQPQLLSRLPNPAPAAELPAGRNHSC</sequence>
<dbReference type="InterPro" id="IPR029062">
    <property type="entry name" value="Class_I_gatase-like"/>
</dbReference>
<keyword evidence="6" id="KW-1185">Reference proteome</keyword>
<evidence type="ECO:0000256" key="1">
    <source>
        <dbReference type="ARBA" id="ARBA00023015"/>
    </source>
</evidence>
<dbReference type="SMART" id="SM00342">
    <property type="entry name" value="HTH_ARAC"/>
    <property type="match status" value="1"/>
</dbReference>
<evidence type="ECO:0000256" key="2">
    <source>
        <dbReference type="ARBA" id="ARBA00023163"/>
    </source>
</evidence>
<dbReference type="Pfam" id="PF01965">
    <property type="entry name" value="DJ-1_PfpI"/>
    <property type="match status" value="1"/>
</dbReference>
<gene>
    <name evidence="5" type="ORF">GCM10009804_14720</name>
</gene>
<dbReference type="Proteomes" id="UP001501705">
    <property type="component" value="Unassembled WGS sequence"/>
</dbReference>
<dbReference type="Gene3D" id="3.40.50.880">
    <property type="match status" value="1"/>
</dbReference>
<dbReference type="EMBL" id="BAAAPH010000004">
    <property type="protein sequence ID" value="GAA1558998.1"/>
    <property type="molecule type" value="Genomic_DNA"/>
</dbReference>
<evidence type="ECO:0000256" key="3">
    <source>
        <dbReference type="SAM" id="MobiDB-lite"/>
    </source>
</evidence>
<organism evidence="5 6">
    <name type="scientific">Kribbella hippodromi</name>
    <dbReference type="NCBI Taxonomy" id="434347"/>
    <lineage>
        <taxon>Bacteria</taxon>
        <taxon>Bacillati</taxon>
        <taxon>Actinomycetota</taxon>
        <taxon>Actinomycetes</taxon>
        <taxon>Propionibacteriales</taxon>
        <taxon>Kribbellaceae</taxon>
        <taxon>Kribbella</taxon>
    </lineage>
</organism>
<feature type="region of interest" description="Disordered" evidence="3">
    <location>
        <begin position="305"/>
        <end position="401"/>
    </location>
</feature>
<dbReference type="RefSeq" id="WP_344232597.1">
    <property type="nucleotide sequence ID" value="NZ_BAAAPH010000004.1"/>
</dbReference>
<dbReference type="PANTHER" id="PTHR43130">
    <property type="entry name" value="ARAC-FAMILY TRANSCRIPTIONAL REGULATOR"/>
    <property type="match status" value="1"/>
</dbReference>